<feature type="compositionally biased region" description="Basic and acidic residues" evidence="1">
    <location>
        <begin position="310"/>
        <end position="320"/>
    </location>
</feature>
<evidence type="ECO:0008006" key="5">
    <source>
        <dbReference type="Google" id="ProtNLM"/>
    </source>
</evidence>
<sequence>MPTIWQRSLTAAISIALAFPIASCAAEPSTASVVEREVVTLPFPGGTNIERLKQSHRDVVGLLRKRAAEEGRDPKYQPQVGVYSIFPIDSSRPRIIIGAVTPRKGVFYVMPLGNYATLDDYNNGRIERKDKIDLCRMEMRWDRLPGGPIAPGLNWAGMYMSDLGCKPPPADQLAMLDEWKGRKAKPDYIVEDKVSAGELSVTLIREVRPKASAYRPFDPVAASSKMMKAGDGVTWAIPLIDDNWAASVVATRRGRLFAYFSDDFYAGDFQDLMCVADGLSWAEIVAEPGLLGTRTTRRFCQDLMRQYSDRRSGEMRRLNEKLPPPTIQSIPMTPRN</sequence>
<accession>A0A0A7PIQ3</accession>
<dbReference type="OrthoDB" id="7444976at2"/>
<reference evidence="3 4" key="1">
    <citation type="journal article" date="2015" name="Int. J. Syst. Evol. Microbiol.">
        <title>Description of Sphingopyxis fribergensis sp. nov. - a soil bacterium with the ability to degrade styrene and phenylacetic acid.</title>
        <authorList>
            <person name="Oelschlagel M."/>
            <person name="Ruckert C."/>
            <person name="Kalinowski J."/>
            <person name="Schmidt G."/>
            <person name="Schlomann M."/>
            <person name="Tischler D."/>
        </authorList>
    </citation>
    <scope>NUCLEOTIDE SEQUENCE [LARGE SCALE GENOMIC DNA]</scope>
    <source>
        <strain evidence="3 4">Kp5.2</strain>
    </source>
</reference>
<organism evidence="3 4">
    <name type="scientific">Sphingopyxis fribergensis</name>
    <dbReference type="NCBI Taxonomy" id="1515612"/>
    <lineage>
        <taxon>Bacteria</taxon>
        <taxon>Pseudomonadati</taxon>
        <taxon>Pseudomonadota</taxon>
        <taxon>Alphaproteobacteria</taxon>
        <taxon>Sphingomonadales</taxon>
        <taxon>Sphingomonadaceae</taxon>
        <taxon>Sphingopyxis</taxon>
    </lineage>
</organism>
<dbReference type="HOGENOM" id="CLU_826121_0_0_5"/>
<keyword evidence="2" id="KW-0732">Signal</keyword>
<feature type="signal peptide" evidence="2">
    <location>
        <begin position="1"/>
        <end position="25"/>
    </location>
</feature>
<evidence type="ECO:0000313" key="4">
    <source>
        <dbReference type="Proteomes" id="UP000030907"/>
    </source>
</evidence>
<dbReference type="EMBL" id="CP009122">
    <property type="protein sequence ID" value="AJA10006.1"/>
    <property type="molecule type" value="Genomic_DNA"/>
</dbReference>
<feature type="chain" id="PRO_5002032142" description="Secreted protein" evidence="2">
    <location>
        <begin position="26"/>
        <end position="336"/>
    </location>
</feature>
<evidence type="ECO:0000256" key="1">
    <source>
        <dbReference type="SAM" id="MobiDB-lite"/>
    </source>
</evidence>
<name>A0A0A7PIQ3_9SPHN</name>
<dbReference type="KEGG" id="sphk:SKP52_15635"/>
<evidence type="ECO:0000313" key="3">
    <source>
        <dbReference type="EMBL" id="AJA10006.1"/>
    </source>
</evidence>
<dbReference type="Proteomes" id="UP000030907">
    <property type="component" value="Chromosome"/>
</dbReference>
<protein>
    <recommendedName>
        <fullName evidence="5">Secreted protein</fullName>
    </recommendedName>
</protein>
<dbReference type="RefSeq" id="WP_039576172.1">
    <property type="nucleotide sequence ID" value="NZ_CP009122.1"/>
</dbReference>
<feature type="region of interest" description="Disordered" evidence="1">
    <location>
        <begin position="310"/>
        <end position="336"/>
    </location>
</feature>
<feature type="compositionally biased region" description="Polar residues" evidence="1">
    <location>
        <begin position="327"/>
        <end position="336"/>
    </location>
</feature>
<dbReference type="STRING" id="1515612.SKP52_15635"/>
<dbReference type="AlphaFoldDB" id="A0A0A7PIQ3"/>
<gene>
    <name evidence="3" type="ORF">SKP52_15635</name>
</gene>
<keyword evidence="4" id="KW-1185">Reference proteome</keyword>
<evidence type="ECO:0000256" key="2">
    <source>
        <dbReference type="SAM" id="SignalP"/>
    </source>
</evidence>
<proteinExistence type="predicted"/>